<dbReference type="EMBL" id="JAAMPC010000017">
    <property type="protein sequence ID" value="KAG2246273.1"/>
    <property type="molecule type" value="Genomic_DNA"/>
</dbReference>
<organism evidence="1 2">
    <name type="scientific">Brassica carinata</name>
    <name type="common">Ethiopian mustard</name>
    <name type="synonym">Abyssinian cabbage</name>
    <dbReference type="NCBI Taxonomy" id="52824"/>
    <lineage>
        <taxon>Eukaryota</taxon>
        <taxon>Viridiplantae</taxon>
        <taxon>Streptophyta</taxon>
        <taxon>Embryophyta</taxon>
        <taxon>Tracheophyta</taxon>
        <taxon>Spermatophyta</taxon>
        <taxon>Magnoliopsida</taxon>
        <taxon>eudicotyledons</taxon>
        <taxon>Gunneridae</taxon>
        <taxon>Pentapetalae</taxon>
        <taxon>rosids</taxon>
        <taxon>malvids</taxon>
        <taxon>Brassicales</taxon>
        <taxon>Brassicaceae</taxon>
        <taxon>Brassiceae</taxon>
        <taxon>Brassica</taxon>
    </lineage>
</organism>
<evidence type="ECO:0000313" key="1">
    <source>
        <dbReference type="EMBL" id="KAG2246273.1"/>
    </source>
</evidence>
<reference evidence="1 2" key="1">
    <citation type="submission" date="2020-02" db="EMBL/GenBank/DDBJ databases">
        <authorList>
            <person name="Ma Q."/>
            <person name="Huang Y."/>
            <person name="Song X."/>
            <person name="Pei D."/>
        </authorList>
    </citation>
    <scope>NUCLEOTIDE SEQUENCE [LARGE SCALE GENOMIC DNA]</scope>
    <source>
        <strain evidence="1">Sxm20200214</strain>
        <tissue evidence="1">Leaf</tissue>
    </source>
</reference>
<keyword evidence="2" id="KW-1185">Reference proteome</keyword>
<accession>A0A8X7P8M5</accession>
<dbReference type="Proteomes" id="UP000886595">
    <property type="component" value="Unassembled WGS sequence"/>
</dbReference>
<protein>
    <submittedName>
        <fullName evidence="1">Uncharacterized protein</fullName>
    </submittedName>
</protein>
<evidence type="ECO:0000313" key="2">
    <source>
        <dbReference type="Proteomes" id="UP000886595"/>
    </source>
</evidence>
<proteinExistence type="predicted"/>
<dbReference type="AlphaFoldDB" id="A0A8X7P8M5"/>
<name>A0A8X7P8M5_BRACI</name>
<comment type="caution">
    <text evidence="1">The sequence shown here is derived from an EMBL/GenBank/DDBJ whole genome shotgun (WGS) entry which is preliminary data.</text>
</comment>
<sequence>MTVRCSFEMTNINSSHKTVGTSHKAEGVDIALEHIHNIREALPELWDSVDDKAQEIRVRQKVAIETIA</sequence>
<gene>
    <name evidence="1" type="ORF">Bca52824_085901</name>
</gene>
<dbReference type="OrthoDB" id="1701194at2759"/>